<feature type="chain" id="PRO_5001868486" description="BNR repeat-containing family member" evidence="1">
    <location>
        <begin position="24"/>
        <end position="453"/>
    </location>
</feature>
<dbReference type="Pfam" id="PF15892">
    <property type="entry name" value="BNR_4"/>
    <property type="match status" value="1"/>
</dbReference>
<accession>A0A090WR28</accession>
<dbReference type="AlphaFoldDB" id="A0A090WR28"/>
<dbReference type="RefSeq" id="WP_052415903.1">
    <property type="nucleotide sequence ID" value="NZ_BBNU01000004.1"/>
</dbReference>
<keyword evidence="1" id="KW-0732">Signal</keyword>
<proteinExistence type="predicted"/>
<gene>
    <name evidence="2" type="ORF">JCM19274_3246</name>
</gene>
<organism evidence="2 3">
    <name type="scientific">Algibacter lectus</name>
    <dbReference type="NCBI Taxonomy" id="221126"/>
    <lineage>
        <taxon>Bacteria</taxon>
        <taxon>Pseudomonadati</taxon>
        <taxon>Bacteroidota</taxon>
        <taxon>Flavobacteriia</taxon>
        <taxon>Flavobacteriales</taxon>
        <taxon>Flavobacteriaceae</taxon>
        <taxon>Algibacter</taxon>
    </lineage>
</organism>
<sequence length="453" mass="51855">MKNRLILLALLLLTQLVSNSQSAYPKMDEEIKTFMKDGGWCWYESPRAIIHNGKLIIGAISGVSGDIRVGVFDLKTNKNLGVSILDKNFEIDDHNSPVFHVRPDGSLVAVWAKHGHEQYHYYSISEPNNYLKWGGEKQFFDHGFEIPEGNRWMGVTYMNLYSIKKKKLLYNFFRDGHNRNPTFITSTNEGDTWGNRTHFIEDEVPGRNRPYVRYMQKNKDLIGVSFTDAHPANYGNSIYYADFDGTSFYNAKGKKIKDLSEGPLKTSEADKIYTGSETKEKSKDSGSVPNAAWTCDLGKDKKERPFIGYTLYVKENDIRFRLANWNGKKWIDREIAYAGPGLYPGQSSYSGLMALDNDNPKNVFISSAVDPNTGKVKNKKHEIYFGKVKNKDETSKIKWEQITYDSKHKNIRPIIITGEGYKVLLWLAGPWHSFLNYQSDIIGYVLEKPKTIK</sequence>
<reference evidence="2 3" key="1">
    <citation type="journal article" date="2014" name="Genome Announc.">
        <title>Draft Genome Sequences of Marine Flavobacterium Algibacter lectus Strains SS8 and NR4.</title>
        <authorList>
            <person name="Takatani N."/>
            <person name="Nakanishi M."/>
            <person name="Meirelles P."/>
            <person name="Mino S."/>
            <person name="Suda W."/>
            <person name="Oshima K."/>
            <person name="Hattori M."/>
            <person name="Ohkuma M."/>
            <person name="Hosokawa M."/>
            <person name="Miyashita K."/>
            <person name="Thompson F.L."/>
            <person name="Niwa A."/>
            <person name="Sawabe T."/>
            <person name="Sawabe T."/>
        </authorList>
    </citation>
    <scope>NUCLEOTIDE SEQUENCE [LARGE SCALE GENOMIC DNA]</scope>
    <source>
        <strain evidence="3">JCM19274</strain>
    </source>
</reference>
<evidence type="ECO:0008006" key="4">
    <source>
        <dbReference type="Google" id="ProtNLM"/>
    </source>
</evidence>
<dbReference type="Proteomes" id="UP000029643">
    <property type="component" value="Unassembled WGS sequence"/>
</dbReference>
<dbReference type="STRING" id="221126.SAMN04489722_103322"/>
<evidence type="ECO:0000313" key="2">
    <source>
        <dbReference type="EMBL" id="GAL78688.1"/>
    </source>
</evidence>
<dbReference type="SUPFAM" id="SSF50939">
    <property type="entry name" value="Sialidases"/>
    <property type="match status" value="1"/>
</dbReference>
<name>A0A090WR28_9FLAO</name>
<dbReference type="EMBL" id="BBNU01000004">
    <property type="protein sequence ID" value="GAL78688.1"/>
    <property type="molecule type" value="Genomic_DNA"/>
</dbReference>
<dbReference type="InterPro" id="IPR036278">
    <property type="entry name" value="Sialidase_sf"/>
</dbReference>
<comment type="caution">
    <text evidence="2">The sequence shown here is derived from an EMBL/GenBank/DDBJ whole genome shotgun (WGS) entry which is preliminary data.</text>
</comment>
<evidence type="ECO:0000313" key="3">
    <source>
        <dbReference type="Proteomes" id="UP000029643"/>
    </source>
</evidence>
<feature type="signal peptide" evidence="1">
    <location>
        <begin position="1"/>
        <end position="23"/>
    </location>
</feature>
<protein>
    <recommendedName>
        <fullName evidence="4">BNR repeat-containing family member</fullName>
    </recommendedName>
</protein>
<evidence type="ECO:0000256" key="1">
    <source>
        <dbReference type="SAM" id="SignalP"/>
    </source>
</evidence>